<evidence type="ECO:0000256" key="3">
    <source>
        <dbReference type="ARBA" id="ARBA00021762"/>
    </source>
</evidence>
<dbReference type="Pfam" id="PF00400">
    <property type="entry name" value="WD40"/>
    <property type="match status" value="4"/>
</dbReference>
<feature type="repeat" description="WD" evidence="9">
    <location>
        <begin position="62"/>
        <end position="104"/>
    </location>
</feature>
<dbReference type="GO" id="GO:0016567">
    <property type="term" value="P:protein ubiquitination"/>
    <property type="evidence" value="ECO:0007669"/>
    <property type="project" value="UniProtKB-UniPathway"/>
</dbReference>
<evidence type="ECO:0000256" key="4">
    <source>
        <dbReference type="ARBA" id="ARBA00022574"/>
    </source>
</evidence>
<dbReference type="PANTHER" id="PTHR22851:SF0">
    <property type="entry name" value="DDB1- AND CUL4-ASSOCIATED FACTOR 13"/>
    <property type="match status" value="1"/>
</dbReference>
<name>Q23494_CAEEL</name>
<dbReference type="Reactome" id="R-CEL-6791226">
    <property type="pathway name" value="Major pathway of rRNA processing in the nucleolus and cytosol"/>
</dbReference>
<evidence type="ECO:0007829" key="14">
    <source>
        <dbReference type="PeptideAtlas" id="Q23494"/>
    </source>
</evidence>
<dbReference type="GeneID" id="173778"/>
<evidence type="ECO:0000256" key="1">
    <source>
        <dbReference type="ARBA" id="ARBA00004604"/>
    </source>
</evidence>
<dbReference type="InParanoid" id="Q23494"/>
<keyword evidence="6" id="KW-0539">Nucleus</keyword>
<dbReference type="Pfam" id="PF04158">
    <property type="entry name" value="Sof1"/>
    <property type="match status" value="1"/>
</dbReference>
<dbReference type="PROSITE" id="PS50294">
    <property type="entry name" value="WD_REPEATS_REGION"/>
    <property type="match status" value="1"/>
</dbReference>
<comment type="subcellular location">
    <subcellularLocation>
        <location evidence="1">Nucleus</location>
        <location evidence="1">Nucleolus</location>
    </subcellularLocation>
</comment>
<evidence type="ECO:0000256" key="6">
    <source>
        <dbReference type="ARBA" id="ARBA00023242"/>
    </source>
</evidence>
<accession>Q23494</accession>
<evidence type="ECO:0000313" key="12">
    <source>
        <dbReference type="Proteomes" id="UP000001940"/>
    </source>
</evidence>
<gene>
    <name evidence="11 13" type="primary">dcaf-13</name>
    <name evidence="11" type="ORF">CELE_ZK430.7</name>
    <name evidence="13" type="ORF">ZK430.7</name>
</gene>
<sequence length="444" mass="50802">MKIKVISRNPNTYQRETTDKRNKIVRNFNTPADPFRSQVEYTRALNATKLERVFAKPFVASLDGHVDGVQVLAKHPNRPSTVFSGARDGQVKIWNLASRECQATLDAHRGLVNDISIDNNNGENFVTVGQDNQLKYWKIEGQQKTPAHSIAMDGIVYGVSHLSFSSDFVTCGEDISVWKPYRETPLRSYNLGTDTIHTCRANPVEENVIVGARSDRSIYVLDTRQDVPLKKVTMKMRPNKISWNPMEAYNFTVASEDYSLYTFDMRYMEHPVQSHQGFTSAVLDVDYSPTGQEFVAAGYDRSIRLFKARDMTSRDVYYTKRMASVLSVLWSADSKFVLSGSNEMNIRVWKANAAEKLGPLTKREKQAFAYNEKLRDTYKNHPEVRRIAKHRNVPRHIFTAAKEHKLIRDARGRRDFRRAKAAGLDEEESYLPQTQKIMVGDAEM</sequence>
<keyword evidence="5" id="KW-0677">Repeat</keyword>
<dbReference type="RefSeq" id="NP_001370319.1">
    <property type="nucleotide sequence ID" value="NM_001383819.2"/>
</dbReference>
<feature type="repeat" description="WD" evidence="9">
    <location>
        <begin position="318"/>
        <end position="359"/>
    </location>
</feature>
<dbReference type="AGR" id="WB:WBGene00022742"/>
<protein>
    <recommendedName>
        <fullName evidence="3">DDB1- and CUL4-associated factor 13</fullName>
    </recommendedName>
    <alternativeName>
        <fullName evidence="8">WD repeat and SOF domain-containing protein 1</fullName>
    </alternativeName>
</protein>
<feature type="domain" description="Sof1-like protein" evidence="10">
    <location>
        <begin position="351"/>
        <end position="436"/>
    </location>
</feature>
<dbReference type="AlphaFoldDB" id="Q23494"/>
<dbReference type="GO" id="GO:0032040">
    <property type="term" value="C:small-subunit processome"/>
    <property type="evidence" value="ECO:0000318"/>
    <property type="project" value="GO_Central"/>
</dbReference>
<keyword evidence="14" id="KW-1267">Proteomics identification</keyword>
<evidence type="ECO:0000259" key="10">
    <source>
        <dbReference type="Pfam" id="PF04158"/>
    </source>
</evidence>
<evidence type="ECO:0000256" key="9">
    <source>
        <dbReference type="PROSITE-ProRule" id="PRU00221"/>
    </source>
</evidence>
<dbReference type="FunFam" id="2.130.10.10:FF:001900">
    <property type="entry name" value="DDB1- and CUL4-associated factor 13"/>
    <property type="match status" value="1"/>
</dbReference>
<dbReference type="InterPro" id="IPR015943">
    <property type="entry name" value="WD40/YVTN_repeat-like_dom_sf"/>
</dbReference>
<comment type="similarity">
    <text evidence="2">Belongs to the WD repeat DCAF13/WDSOF1 family.</text>
</comment>
<dbReference type="GO" id="GO:0000462">
    <property type="term" value="P:maturation of SSU-rRNA from tricistronic rRNA transcript (SSU-rRNA, 5.8S rRNA, LSU-rRNA)"/>
    <property type="evidence" value="ECO:0000318"/>
    <property type="project" value="GO_Central"/>
</dbReference>
<evidence type="ECO:0000313" key="13">
    <source>
        <dbReference type="WormBase" id="ZK430.7"/>
    </source>
</evidence>
<dbReference type="InterPro" id="IPR051733">
    <property type="entry name" value="WD_repeat_DCAF13/WDSOF1"/>
</dbReference>
<dbReference type="PeptideAtlas" id="Q23494"/>
<dbReference type="HOGENOM" id="CLU_033999_0_0_1"/>
<dbReference type="PIR" id="T27863">
    <property type="entry name" value="T27863"/>
</dbReference>
<dbReference type="eggNOG" id="KOG0268">
    <property type="taxonomic scope" value="Eukaryota"/>
</dbReference>
<dbReference type="Gene3D" id="2.130.10.10">
    <property type="entry name" value="YVTN repeat-like/Quinoprotein amine dehydrogenase"/>
    <property type="match status" value="2"/>
</dbReference>
<dbReference type="KEGG" id="cel:CELE_ZK430.7"/>
<dbReference type="Proteomes" id="UP000001940">
    <property type="component" value="Chromosome II"/>
</dbReference>
<dbReference type="UCSC" id="ZK430.7.1">
    <property type="organism name" value="c. elegans"/>
</dbReference>
<dbReference type="GO" id="GO:0005730">
    <property type="term" value="C:nucleolus"/>
    <property type="evidence" value="ECO:0000318"/>
    <property type="project" value="GO_Central"/>
</dbReference>
<dbReference type="FunFam" id="2.130.10.10:FF:003563">
    <property type="entry name" value="Protein CBG03683"/>
    <property type="match status" value="1"/>
</dbReference>
<dbReference type="InterPro" id="IPR001680">
    <property type="entry name" value="WD40_rpt"/>
</dbReference>
<organism evidence="11 12">
    <name type="scientific">Caenorhabditis elegans</name>
    <dbReference type="NCBI Taxonomy" id="6239"/>
    <lineage>
        <taxon>Eukaryota</taxon>
        <taxon>Metazoa</taxon>
        <taxon>Ecdysozoa</taxon>
        <taxon>Nematoda</taxon>
        <taxon>Chromadorea</taxon>
        <taxon>Rhabditida</taxon>
        <taxon>Rhabditina</taxon>
        <taxon>Rhabditomorpha</taxon>
        <taxon>Rhabditoidea</taxon>
        <taxon>Rhabditidae</taxon>
        <taxon>Peloderinae</taxon>
        <taxon>Caenorhabditis</taxon>
    </lineage>
</organism>
<dbReference type="Bgee" id="WBGene00022742">
    <property type="expression patterns" value="Expressed in germ line (C elegans) and 4 other cell types or tissues"/>
</dbReference>
<keyword evidence="12" id="KW-1185">Reference proteome</keyword>
<feature type="repeat" description="WD" evidence="9">
    <location>
        <begin position="105"/>
        <end position="147"/>
    </location>
</feature>
<dbReference type="PANTHER" id="PTHR22851">
    <property type="entry name" value="U3 SMALL NUCLEOLAR RNA U3 SNORNA ASSOCIATED PROTEIN"/>
    <property type="match status" value="1"/>
</dbReference>
<keyword evidence="7" id="KW-0687">Ribonucleoprotein</keyword>
<evidence type="ECO:0000256" key="8">
    <source>
        <dbReference type="ARBA" id="ARBA00032239"/>
    </source>
</evidence>
<dbReference type="OrthoDB" id="10249065at2759"/>
<dbReference type="SMART" id="SM00320">
    <property type="entry name" value="WD40"/>
    <property type="match status" value="6"/>
</dbReference>
<dbReference type="SUPFAM" id="SSF50978">
    <property type="entry name" value="WD40 repeat-like"/>
    <property type="match status" value="1"/>
</dbReference>
<evidence type="ECO:0000256" key="5">
    <source>
        <dbReference type="ARBA" id="ARBA00022737"/>
    </source>
</evidence>
<keyword evidence="4 9" id="KW-0853">WD repeat</keyword>
<dbReference type="STRING" id="6239.ZK430.7.1"/>
<dbReference type="InterPro" id="IPR007287">
    <property type="entry name" value="Sof1"/>
</dbReference>
<dbReference type="PhylomeDB" id="Q23494"/>
<evidence type="ECO:0000256" key="2">
    <source>
        <dbReference type="ARBA" id="ARBA00005649"/>
    </source>
</evidence>
<dbReference type="PROSITE" id="PS00678">
    <property type="entry name" value="WD_REPEATS_1"/>
    <property type="match status" value="1"/>
</dbReference>
<dbReference type="CTD" id="173778"/>
<reference evidence="11 12" key="1">
    <citation type="journal article" date="1998" name="Science">
        <title>Genome sequence of the nematode C. elegans: a platform for investigating biology.</title>
        <authorList>
            <consortium name="The C. elegans sequencing consortium"/>
            <person name="Sulson J.E."/>
            <person name="Waterston R."/>
        </authorList>
    </citation>
    <scope>NUCLEOTIDE SEQUENCE [LARGE SCALE GENOMIC DNA]</scope>
    <source>
        <strain evidence="11 12">Bristol N2</strain>
    </source>
</reference>
<dbReference type="SMR" id="Q23494"/>
<evidence type="ECO:0000313" key="11">
    <source>
        <dbReference type="EMBL" id="CCD61674.1"/>
    </source>
</evidence>
<dbReference type="Reactome" id="R-CEL-8951664">
    <property type="pathway name" value="Neddylation"/>
</dbReference>
<dbReference type="WormBase" id="ZK430.7">
    <property type="protein sequence ID" value="CE05083"/>
    <property type="gene ID" value="WBGene00022742"/>
    <property type="gene designation" value="dcaf-13"/>
</dbReference>
<dbReference type="PROSITE" id="PS50082">
    <property type="entry name" value="WD_REPEATS_2"/>
    <property type="match status" value="3"/>
</dbReference>
<dbReference type="InterPro" id="IPR019775">
    <property type="entry name" value="WD40_repeat_CS"/>
</dbReference>
<dbReference type="FunCoup" id="Q23494">
    <property type="interactions" value="3087"/>
</dbReference>
<dbReference type="UniPathway" id="UPA00143"/>
<dbReference type="PaxDb" id="6239-ZK430.7"/>
<dbReference type="EMBL" id="BX284602">
    <property type="protein sequence ID" value="CCD61674.1"/>
    <property type="molecule type" value="Genomic_DNA"/>
</dbReference>
<dbReference type="OMA" id="EDHNAYI"/>
<proteinExistence type="evidence at protein level"/>
<dbReference type="InterPro" id="IPR036322">
    <property type="entry name" value="WD40_repeat_dom_sf"/>
</dbReference>
<evidence type="ECO:0000256" key="7">
    <source>
        <dbReference type="ARBA" id="ARBA00023274"/>
    </source>
</evidence>